<evidence type="ECO:0000313" key="2">
    <source>
        <dbReference type="Proteomes" id="UP000499080"/>
    </source>
</evidence>
<accession>A0A4Y2USM6</accession>
<name>A0A4Y2USM6_ARAVE</name>
<keyword evidence="2" id="KW-1185">Reference proteome</keyword>
<reference evidence="1 2" key="1">
    <citation type="journal article" date="2019" name="Sci. Rep.">
        <title>Orb-weaving spider Araneus ventricosus genome elucidates the spidroin gene catalogue.</title>
        <authorList>
            <person name="Kono N."/>
            <person name="Nakamura H."/>
            <person name="Ohtoshi R."/>
            <person name="Moran D.A.P."/>
            <person name="Shinohara A."/>
            <person name="Yoshida Y."/>
            <person name="Fujiwara M."/>
            <person name="Mori M."/>
            <person name="Tomita M."/>
            <person name="Arakawa K."/>
        </authorList>
    </citation>
    <scope>NUCLEOTIDE SEQUENCE [LARGE SCALE GENOMIC DNA]</scope>
</reference>
<dbReference type="AlphaFoldDB" id="A0A4Y2USM6"/>
<gene>
    <name evidence="1" type="ORF">AVEN_101596_1</name>
</gene>
<organism evidence="1 2">
    <name type="scientific">Araneus ventricosus</name>
    <name type="common">Orbweaver spider</name>
    <name type="synonym">Epeira ventricosa</name>
    <dbReference type="NCBI Taxonomy" id="182803"/>
    <lineage>
        <taxon>Eukaryota</taxon>
        <taxon>Metazoa</taxon>
        <taxon>Ecdysozoa</taxon>
        <taxon>Arthropoda</taxon>
        <taxon>Chelicerata</taxon>
        <taxon>Arachnida</taxon>
        <taxon>Araneae</taxon>
        <taxon>Araneomorphae</taxon>
        <taxon>Entelegynae</taxon>
        <taxon>Araneoidea</taxon>
        <taxon>Araneidae</taxon>
        <taxon>Araneus</taxon>
    </lineage>
</organism>
<protein>
    <submittedName>
        <fullName evidence="1">Uncharacterized protein</fullName>
    </submittedName>
</protein>
<comment type="caution">
    <text evidence="1">The sequence shown here is derived from an EMBL/GenBank/DDBJ whole genome shotgun (WGS) entry which is preliminary data.</text>
</comment>
<sequence>MSCGYRTISCANRGSIEKSGVERLPIFSINFHFSTSCVQEQSFLSQVILERDRVTKDRVAKPFTLTFLPDASRSRWPSGKDPSRRIPGSKPVSTVDLYCIGLVAHSIIRRGSNVFPLVCGAEAWSE</sequence>
<evidence type="ECO:0000313" key="1">
    <source>
        <dbReference type="EMBL" id="GBO15211.1"/>
    </source>
</evidence>
<proteinExistence type="predicted"/>
<dbReference type="EMBL" id="BGPR01039280">
    <property type="protein sequence ID" value="GBO15211.1"/>
    <property type="molecule type" value="Genomic_DNA"/>
</dbReference>
<dbReference type="Proteomes" id="UP000499080">
    <property type="component" value="Unassembled WGS sequence"/>
</dbReference>